<dbReference type="EMBL" id="SRLO01000315">
    <property type="protein sequence ID" value="TNN61458.1"/>
    <property type="molecule type" value="Genomic_DNA"/>
</dbReference>
<evidence type="ECO:0000313" key="2">
    <source>
        <dbReference type="Proteomes" id="UP000314294"/>
    </source>
</evidence>
<comment type="caution">
    <text evidence="1">The sequence shown here is derived from an EMBL/GenBank/DDBJ whole genome shotgun (WGS) entry which is preliminary data.</text>
</comment>
<sequence>MTSSMVRSVVPRRSLRYCRTSATEEKQTAVTMHASRALLKQKVVIQHGCLNSPLVLKGIPPVSLTTSGSPSDFPMTAPVSSKALHIRMSILSQSSVALFFSQRFSWICALPTACLTSLVKSCTFVDPGIAMLARY</sequence>
<proteinExistence type="predicted"/>
<gene>
    <name evidence="1" type="ORF">EYF80_028337</name>
</gene>
<keyword evidence="2" id="KW-1185">Reference proteome</keyword>
<evidence type="ECO:0000313" key="1">
    <source>
        <dbReference type="EMBL" id="TNN61458.1"/>
    </source>
</evidence>
<protein>
    <submittedName>
        <fullName evidence="1">Uncharacterized protein</fullName>
    </submittedName>
</protein>
<dbReference type="AlphaFoldDB" id="A0A4Z2H6D4"/>
<reference evidence="1 2" key="1">
    <citation type="submission" date="2019-03" db="EMBL/GenBank/DDBJ databases">
        <title>First draft genome of Liparis tanakae, snailfish: a comprehensive survey of snailfish specific genes.</title>
        <authorList>
            <person name="Kim W."/>
            <person name="Song I."/>
            <person name="Jeong J.-H."/>
            <person name="Kim D."/>
            <person name="Kim S."/>
            <person name="Ryu S."/>
            <person name="Song J.Y."/>
            <person name="Lee S.K."/>
        </authorList>
    </citation>
    <scope>NUCLEOTIDE SEQUENCE [LARGE SCALE GENOMIC DNA]</scope>
    <source>
        <tissue evidence="1">Muscle</tissue>
    </source>
</reference>
<dbReference type="Proteomes" id="UP000314294">
    <property type="component" value="Unassembled WGS sequence"/>
</dbReference>
<name>A0A4Z2H6D4_9TELE</name>
<organism evidence="1 2">
    <name type="scientific">Liparis tanakae</name>
    <name type="common">Tanaka's snailfish</name>
    <dbReference type="NCBI Taxonomy" id="230148"/>
    <lineage>
        <taxon>Eukaryota</taxon>
        <taxon>Metazoa</taxon>
        <taxon>Chordata</taxon>
        <taxon>Craniata</taxon>
        <taxon>Vertebrata</taxon>
        <taxon>Euteleostomi</taxon>
        <taxon>Actinopterygii</taxon>
        <taxon>Neopterygii</taxon>
        <taxon>Teleostei</taxon>
        <taxon>Neoteleostei</taxon>
        <taxon>Acanthomorphata</taxon>
        <taxon>Eupercaria</taxon>
        <taxon>Perciformes</taxon>
        <taxon>Cottioidei</taxon>
        <taxon>Cottales</taxon>
        <taxon>Liparidae</taxon>
        <taxon>Liparis</taxon>
    </lineage>
</organism>
<accession>A0A4Z2H6D4</accession>